<dbReference type="PANTHER" id="PTHR35149:SF1">
    <property type="entry name" value="DUF5655 DOMAIN-CONTAINING PROTEIN"/>
    <property type="match status" value="1"/>
</dbReference>
<keyword evidence="3" id="KW-1185">Reference proteome</keyword>
<dbReference type="Pfam" id="PF03235">
    <property type="entry name" value="GmrSD_N"/>
    <property type="match status" value="1"/>
</dbReference>
<accession>A0A0G7ZMC0</accession>
<dbReference type="EMBL" id="CWGI01000001">
    <property type="protein sequence ID" value="CRX37342.1"/>
    <property type="molecule type" value="Genomic_DNA"/>
</dbReference>
<dbReference type="AlphaFoldDB" id="A0A0G7ZMC0"/>
<dbReference type="PANTHER" id="PTHR35149">
    <property type="entry name" value="SLL5132 PROTEIN"/>
    <property type="match status" value="1"/>
</dbReference>
<protein>
    <recommendedName>
        <fullName evidence="1">GmrSD restriction endonucleases N-terminal domain-containing protein</fullName>
    </recommendedName>
</protein>
<evidence type="ECO:0000259" key="1">
    <source>
        <dbReference type="Pfam" id="PF03235"/>
    </source>
</evidence>
<reference evidence="3" key="1">
    <citation type="submission" date="2015-05" db="EMBL/GenBank/DDBJ databases">
        <authorList>
            <person name="Collingro A."/>
        </authorList>
    </citation>
    <scope>NUCLEOTIDE SEQUENCE [LARGE SCALE GENOMIC DNA]</scope>
    <source>
        <strain evidence="3">Ps</strain>
    </source>
</reference>
<feature type="domain" description="GmrSD restriction endonucleases N-terminal" evidence="1">
    <location>
        <begin position="9"/>
        <end position="221"/>
    </location>
</feature>
<dbReference type="Proteomes" id="UP000242141">
    <property type="component" value="Unassembled WGS sequence"/>
</dbReference>
<dbReference type="InterPro" id="IPR004919">
    <property type="entry name" value="GmrSD_N"/>
</dbReference>
<evidence type="ECO:0000313" key="2">
    <source>
        <dbReference type="EMBL" id="CRX37342.1"/>
    </source>
</evidence>
<name>A0A0G7ZMC0_9MOLU</name>
<proteinExistence type="predicted"/>
<organism evidence="2 3">
    <name type="scientific">Candidatus Hepatoplasma crinochetorum</name>
    <dbReference type="NCBI Taxonomy" id="295596"/>
    <lineage>
        <taxon>Bacteria</taxon>
        <taxon>Bacillati</taxon>
        <taxon>Mycoplasmatota</taxon>
        <taxon>Mollicutes</taxon>
        <taxon>Candidatus Hepatoplasmataceae</taxon>
        <taxon>Candidatus Hepatoplasma</taxon>
    </lineage>
</organism>
<sequence>MRAKNLSLKDYFEERFFDIPIFQRKYVWKENEINEIYNDFDNSWINKDNNNIFLGSIFLLKESGWNLIIDGQQRTLFLYILFTFFKHFIENIDKNKIEIFLKNLPYDQKISYEKTLNWFEEDFKSIQIKYHNDKLIWNSQKNSFFLKNNKFSEMTNHFNYLKKKLNNIDIKDIISISNFILNKVNITLNLIDNSDSINDIFESINSKGKKLTTLDLLRNDFYKEDNNLLEKLDYILENKKNNSKKSDTEKDIENILSVFIAINKERFFSKKLIYKELKKILNEDKSKIKDLLELISFYDKFISESLNEKNYLKKWIFFISKKFKLIQFQKLFLLYIWKNKNNEYNYDFVKKTLLSMIYFVNFKNKRGNEIERLMLSENSNFVNYFLKNNEIKIKKLNFWFDGNFENFINLEEFKEDKKILYLLYFLNIKEIDNSKDWWNIVNDNDFEHVMSKSLAEKYKYNWVEEIGNIIFYNSTKNKKANNLEYKEKLHKYYNDPNGKLNIHYKGSKGDPVYMMYNYITEEKGEIWDFEIVRTRTNEILNNIKIKFIDFFSDFKYLEKKYTYIYK</sequence>
<gene>
    <name evidence="2" type="ORF">HEPPS_05730</name>
</gene>
<evidence type="ECO:0000313" key="3">
    <source>
        <dbReference type="Proteomes" id="UP000242141"/>
    </source>
</evidence>